<name>A0ABU3Q499_9SPHN</name>
<reference evidence="5 6" key="1">
    <citation type="submission" date="2023-05" db="EMBL/GenBank/DDBJ databases">
        <authorList>
            <person name="Guo Y."/>
        </authorList>
    </citation>
    <scope>NUCLEOTIDE SEQUENCE [LARGE SCALE GENOMIC DNA]</scope>
    <source>
        <strain evidence="5 6">GR2756</strain>
    </source>
</reference>
<sequence length="328" mass="34320">MPPLVTVAPAVTARFAETIEAVGTGVANEQVTLSAPVTERIVRLGFDDGSFVRAGQVVAVLAQGQENAQLAEAQARAREAGQQLERVTELKERGFATRSNYEAQEATAAAAKAQAAQARATVGDRVITAPFAGWVSLRNISPGAIVSAGTEIATISDIRTIKLDFPVPETSLSAIRPGQTIVARAAAYPDQPFRGQIANIDTVVDPNTRAVTVRAHLPNPDAKLKPGMLLAVTIETASRVAVGVPELAVIGQGDSRFVYVLGRDGTVKRTEVRTGLRSEGKIEIVEGLRPGQRIVTEGVAKLSDGMKVRLAAAAAPRPVGKQMPAAGG</sequence>
<feature type="domain" description="CusB-like beta-barrel" evidence="3">
    <location>
        <begin position="163"/>
        <end position="237"/>
    </location>
</feature>
<evidence type="ECO:0000313" key="6">
    <source>
        <dbReference type="Proteomes" id="UP001259572"/>
    </source>
</evidence>
<dbReference type="Gene3D" id="1.10.287.470">
    <property type="entry name" value="Helix hairpin bin"/>
    <property type="match status" value="1"/>
</dbReference>
<keyword evidence="2" id="KW-0175">Coiled coil</keyword>
<dbReference type="Gene3D" id="2.40.30.170">
    <property type="match status" value="1"/>
</dbReference>
<evidence type="ECO:0000313" key="5">
    <source>
        <dbReference type="EMBL" id="MDT9598251.1"/>
    </source>
</evidence>
<evidence type="ECO:0000256" key="2">
    <source>
        <dbReference type="SAM" id="Coils"/>
    </source>
</evidence>
<organism evidence="5 6">
    <name type="scientific">Sphingosinicella rhizophila</name>
    <dbReference type="NCBI Taxonomy" id="3050082"/>
    <lineage>
        <taxon>Bacteria</taxon>
        <taxon>Pseudomonadati</taxon>
        <taxon>Pseudomonadota</taxon>
        <taxon>Alphaproteobacteria</taxon>
        <taxon>Sphingomonadales</taxon>
        <taxon>Sphingosinicellaceae</taxon>
        <taxon>Sphingosinicella</taxon>
    </lineage>
</organism>
<gene>
    <name evidence="5" type="ORF">RQX22_04710</name>
</gene>
<dbReference type="EMBL" id="JAVUPU010000002">
    <property type="protein sequence ID" value="MDT9598251.1"/>
    <property type="molecule type" value="Genomic_DNA"/>
</dbReference>
<dbReference type="Gene3D" id="2.40.420.20">
    <property type="match status" value="1"/>
</dbReference>
<dbReference type="InterPro" id="IPR006143">
    <property type="entry name" value="RND_pump_MFP"/>
</dbReference>
<dbReference type="InterPro" id="IPR058637">
    <property type="entry name" value="YknX-like_C"/>
</dbReference>
<proteinExistence type="inferred from homology"/>
<dbReference type="PANTHER" id="PTHR30469">
    <property type="entry name" value="MULTIDRUG RESISTANCE PROTEIN MDTA"/>
    <property type="match status" value="1"/>
</dbReference>
<feature type="domain" description="YknX-like C-terminal permuted SH3-like" evidence="4">
    <location>
        <begin position="242"/>
        <end position="309"/>
    </location>
</feature>
<feature type="coiled-coil region" evidence="2">
    <location>
        <begin position="70"/>
        <end position="121"/>
    </location>
</feature>
<dbReference type="SUPFAM" id="SSF111369">
    <property type="entry name" value="HlyD-like secretion proteins"/>
    <property type="match status" value="1"/>
</dbReference>
<dbReference type="Gene3D" id="2.40.50.100">
    <property type="match status" value="1"/>
</dbReference>
<evidence type="ECO:0000256" key="1">
    <source>
        <dbReference type="ARBA" id="ARBA00009477"/>
    </source>
</evidence>
<protein>
    <submittedName>
        <fullName evidence="5">Efflux RND transporter periplasmic adaptor subunit</fullName>
    </submittedName>
</protein>
<keyword evidence="6" id="KW-1185">Reference proteome</keyword>
<evidence type="ECO:0000259" key="4">
    <source>
        <dbReference type="Pfam" id="PF25989"/>
    </source>
</evidence>
<dbReference type="NCBIfam" id="TIGR01730">
    <property type="entry name" value="RND_mfp"/>
    <property type="match status" value="1"/>
</dbReference>
<evidence type="ECO:0000259" key="3">
    <source>
        <dbReference type="Pfam" id="PF25954"/>
    </source>
</evidence>
<comment type="similarity">
    <text evidence="1">Belongs to the membrane fusion protein (MFP) (TC 8.A.1) family.</text>
</comment>
<dbReference type="Pfam" id="PF25954">
    <property type="entry name" value="Beta-barrel_RND_2"/>
    <property type="match status" value="1"/>
</dbReference>
<comment type="caution">
    <text evidence="5">The sequence shown here is derived from an EMBL/GenBank/DDBJ whole genome shotgun (WGS) entry which is preliminary data.</text>
</comment>
<dbReference type="Pfam" id="PF25989">
    <property type="entry name" value="YknX_C"/>
    <property type="match status" value="1"/>
</dbReference>
<accession>A0ABU3Q499</accession>
<dbReference type="PANTHER" id="PTHR30469:SF16">
    <property type="entry name" value="HAE1 FAMILY EFFLUX PUMP MFP COMPONENT"/>
    <property type="match status" value="1"/>
</dbReference>
<dbReference type="Proteomes" id="UP001259572">
    <property type="component" value="Unassembled WGS sequence"/>
</dbReference>
<dbReference type="InterPro" id="IPR058792">
    <property type="entry name" value="Beta-barrel_RND_2"/>
</dbReference>